<feature type="transmembrane region" description="Helical" evidence="6">
    <location>
        <begin position="81"/>
        <end position="103"/>
    </location>
</feature>
<feature type="transmembrane region" description="Helical" evidence="6">
    <location>
        <begin position="45"/>
        <end position="69"/>
    </location>
</feature>
<protein>
    <recommendedName>
        <fullName evidence="6">Transport permease protein</fullName>
    </recommendedName>
</protein>
<dbReference type="InterPro" id="IPR013525">
    <property type="entry name" value="ABC2_TM"/>
</dbReference>
<proteinExistence type="inferred from homology"/>
<evidence type="ECO:0000256" key="3">
    <source>
        <dbReference type="ARBA" id="ARBA00022989"/>
    </source>
</evidence>
<feature type="transmembrane region" description="Helical" evidence="6">
    <location>
        <begin position="165"/>
        <end position="186"/>
    </location>
</feature>
<feature type="transmembrane region" description="Helical" evidence="6">
    <location>
        <begin position="193"/>
        <end position="212"/>
    </location>
</feature>
<comment type="similarity">
    <text evidence="6">Belongs to the ABC-2 integral membrane protein family.</text>
</comment>
<feature type="domain" description="ABC transmembrane type-2" evidence="7">
    <location>
        <begin position="43"/>
        <end position="275"/>
    </location>
</feature>
<keyword evidence="6" id="KW-1003">Cell membrane</keyword>
<dbReference type="InterPro" id="IPR047817">
    <property type="entry name" value="ABC2_TM_bact-type"/>
</dbReference>
<keyword evidence="9" id="KW-1185">Reference proteome</keyword>
<dbReference type="Pfam" id="PF01061">
    <property type="entry name" value="ABC2_membrane"/>
    <property type="match status" value="1"/>
</dbReference>
<accession>A0ABN3IR90</accession>
<keyword evidence="2 6" id="KW-0812">Transmembrane</keyword>
<evidence type="ECO:0000313" key="9">
    <source>
        <dbReference type="Proteomes" id="UP001501231"/>
    </source>
</evidence>
<evidence type="ECO:0000256" key="4">
    <source>
        <dbReference type="ARBA" id="ARBA00023136"/>
    </source>
</evidence>
<comment type="caution">
    <text evidence="8">The sequence shown here is derived from an EMBL/GenBank/DDBJ whole genome shotgun (WGS) entry which is preliminary data.</text>
</comment>
<evidence type="ECO:0000256" key="1">
    <source>
        <dbReference type="ARBA" id="ARBA00004141"/>
    </source>
</evidence>
<dbReference type="EMBL" id="BAAARW010000006">
    <property type="protein sequence ID" value="GAA2410112.1"/>
    <property type="molecule type" value="Genomic_DNA"/>
</dbReference>
<evidence type="ECO:0000256" key="2">
    <source>
        <dbReference type="ARBA" id="ARBA00022692"/>
    </source>
</evidence>
<reference evidence="8 9" key="1">
    <citation type="journal article" date="2019" name="Int. J. Syst. Evol. Microbiol.">
        <title>The Global Catalogue of Microorganisms (GCM) 10K type strain sequencing project: providing services to taxonomists for standard genome sequencing and annotation.</title>
        <authorList>
            <consortium name="The Broad Institute Genomics Platform"/>
            <consortium name="The Broad Institute Genome Sequencing Center for Infectious Disease"/>
            <person name="Wu L."/>
            <person name="Ma J."/>
        </authorList>
    </citation>
    <scope>NUCLEOTIDE SEQUENCE [LARGE SCALE GENOMIC DNA]</scope>
    <source>
        <strain evidence="8 9">JCM 3325</strain>
    </source>
</reference>
<dbReference type="InterPro" id="IPR000412">
    <property type="entry name" value="ABC_2_transport"/>
</dbReference>
<feature type="transmembrane region" description="Helical" evidence="6">
    <location>
        <begin position="250"/>
        <end position="269"/>
    </location>
</feature>
<dbReference type="PIRSF" id="PIRSF006648">
    <property type="entry name" value="DrrB"/>
    <property type="match status" value="1"/>
</dbReference>
<dbReference type="Proteomes" id="UP001501231">
    <property type="component" value="Unassembled WGS sequence"/>
</dbReference>
<comment type="subcellular location">
    <subcellularLocation>
        <location evidence="6">Cell membrane</location>
        <topology evidence="6">Multi-pass membrane protein</topology>
    </subcellularLocation>
    <subcellularLocation>
        <location evidence="1">Membrane</location>
        <topology evidence="1">Multi-pass membrane protein</topology>
    </subcellularLocation>
</comment>
<dbReference type="PROSITE" id="PS51012">
    <property type="entry name" value="ABC_TM2"/>
    <property type="match status" value="1"/>
</dbReference>
<keyword evidence="3 6" id="KW-1133">Transmembrane helix</keyword>
<dbReference type="PANTHER" id="PTHR43077">
    <property type="entry name" value="TRANSPORT PERMEASE YVFS-RELATED"/>
    <property type="match status" value="1"/>
</dbReference>
<dbReference type="RefSeq" id="WP_344588238.1">
    <property type="nucleotide sequence ID" value="NZ_BAAARW010000006.1"/>
</dbReference>
<keyword evidence="4 6" id="KW-0472">Membrane</keyword>
<dbReference type="PANTHER" id="PTHR43077:SF10">
    <property type="entry name" value="TRANSPORT PERMEASE PROTEIN"/>
    <property type="match status" value="1"/>
</dbReference>
<feature type="transmembrane region" description="Helical" evidence="6">
    <location>
        <begin position="136"/>
        <end position="153"/>
    </location>
</feature>
<organism evidence="8 9">
    <name type="scientific">Actinomadura vinacea</name>
    <dbReference type="NCBI Taxonomy" id="115336"/>
    <lineage>
        <taxon>Bacteria</taxon>
        <taxon>Bacillati</taxon>
        <taxon>Actinomycetota</taxon>
        <taxon>Actinomycetes</taxon>
        <taxon>Streptosporangiales</taxon>
        <taxon>Thermomonosporaceae</taxon>
        <taxon>Actinomadura</taxon>
    </lineage>
</organism>
<evidence type="ECO:0000256" key="5">
    <source>
        <dbReference type="ARBA" id="ARBA00023251"/>
    </source>
</evidence>
<name>A0ABN3IR90_9ACTN</name>
<keyword evidence="6" id="KW-0813">Transport</keyword>
<sequence>MTVQAPAGALSFDGTTGWRDAGTATQIQVLTASCVRAHVLNRRTLLIGLIEPLVMLTAFGQVFSGLVHVPGFPAGVRYIDFLLPALLLTTALQTGLQAGMGIVDDAREGMLTRLRAMPVWPGSVLIARSLAGLVRIMLRLLVLLVLAYCVFGFRPGGGPAGVSAAVALTLVIGWSLGWVFIALACWIDSAETLHAVAGMVMFPLMFASNAFVPVDGLPSWLRWVARCNPITYGIDAARDLSLSATAAPGVLLAVLTALAVAALTAPVAVRGLSRPR</sequence>
<evidence type="ECO:0000259" key="7">
    <source>
        <dbReference type="PROSITE" id="PS51012"/>
    </source>
</evidence>
<evidence type="ECO:0000256" key="6">
    <source>
        <dbReference type="RuleBase" id="RU361157"/>
    </source>
</evidence>
<dbReference type="PRINTS" id="PR00164">
    <property type="entry name" value="ABC2TRNSPORT"/>
</dbReference>
<keyword evidence="5" id="KW-0046">Antibiotic resistance</keyword>
<evidence type="ECO:0000313" key="8">
    <source>
        <dbReference type="EMBL" id="GAA2410112.1"/>
    </source>
</evidence>
<dbReference type="InterPro" id="IPR051328">
    <property type="entry name" value="T7SS_ABC-Transporter"/>
</dbReference>
<gene>
    <name evidence="8" type="ORF">GCM10010191_18540</name>
</gene>